<proteinExistence type="inferred from homology"/>
<dbReference type="GO" id="GO:0005975">
    <property type="term" value="P:carbohydrate metabolic process"/>
    <property type="evidence" value="ECO:0007669"/>
    <property type="project" value="UniProtKB-UniRule"/>
</dbReference>
<evidence type="ECO:0000259" key="8">
    <source>
        <dbReference type="Pfam" id="PF01182"/>
    </source>
</evidence>
<evidence type="ECO:0000256" key="5">
    <source>
        <dbReference type="ARBA" id="ARBA00013198"/>
    </source>
</evidence>
<dbReference type="KEGG" id="mgg:MPLG2_2050"/>
<name>A0A2N9JG47_9ACTN</name>
<dbReference type="Gene3D" id="3.40.50.1360">
    <property type="match status" value="1"/>
</dbReference>
<dbReference type="UniPathway" id="UPA00115">
    <property type="reaction ID" value="UER00409"/>
</dbReference>
<feature type="domain" description="Glucosamine/galactosamine-6-phosphate isomerase" evidence="8">
    <location>
        <begin position="10"/>
        <end position="226"/>
    </location>
</feature>
<evidence type="ECO:0000256" key="1">
    <source>
        <dbReference type="ARBA" id="ARBA00000832"/>
    </source>
</evidence>
<keyword evidence="7" id="KW-0378">Hydrolase</keyword>
<dbReference type="GO" id="GO:0006098">
    <property type="term" value="P:pentose-phosphate shunt"/>
    <property type="evidence" value="ECO:0007669"/>
    <property type="project" value="UniProtKB-UniPathway"/>
</dbReference>
<dbReference type="SUPFAM" id="SSF100950">
    <property type="entry name" value="NagB/RpiA/CoA transferase-like"/>
    <property type="match status" value="1"/>
</dbReference>
<dbReference type="GO" id="GO:0017057">
    <property type="term" value="F:6-phosphogluconolactonase activity"/>
    <property type="evidence" value="ECO:0007669"/>
    <property type="project" value="UniProtKB-UniRule"/>
</dbReference>
<gene>
    <name evidence="7" type="primary">pgl</name>
    <name evidence="9" type="ORF">MPLG2_2050</name>
</gene>
<comment type="pathway">
    <text evidence="3 7">Carbohydrate degradation; pentose phosphate pathway; D-ribulose 5-phosphate from D-glucose 6-phosphate (oxidative stage): step 2/3.</text>
</comment>
<dbReference type="RefSeq" id="WP_197709898.1">
    <property type="nucleotide sequence ID" value="NZ_BAAAGO010000023.1"/>
</dbReference>
<dbReference type="PANTHER" id="PTHR11054">
    <property type="entry name" value="6-PHOSPHOGLUCONOLACTONASE"/>
    <property type="match status" value="1"/>
</dbReference>
<dbReference type="InterPro" id="IPR006148">
    <property type="entry name" value="Glc/Gal-6P_isomerase"/>
</dbReference>
<comment type="function">
    <text evidence="2 7">Hydrolysis of 6-phosphogluconolactone to 6-phosphogluconate.</text>
</comment>
<accession>A0A2N9JG47</accession>
<protein>
    <recommendedName>
        <fullName evidence="6 7">6-phosphogluconolactonase</fullName>
        <shortName evidence="7">6PGL</shortName>
        <ecNumber evidence="5 7">3.1.1.31</ecNumber>
    </recommendedName>
</protein>
<dbReference type="InterPro" id="IPR037171">
    <property type="entry name" value="NagB/RpiA_transferase-like"/>
</dbReference>
<keyword evidence="10" id="KW-1185">Reference proteome</keyword>
<evidence type="ECO:0000313" key="9">
    <source>
        <dbReference type="EMBL" id="SPD87080.1"/>
    </source>
</evidence>
<evidence type="ECO:0000256" key="2">
    <source>
        <dbReference type="ARBA" id="ARBA00002681"/>
    </source>
</evidence>
<evidence type="ECO:0000256" key="4">
    <source>
        <dbReference type="ARBA" id="ARBA00010662"/>
    </source>
</evidence>
<dbReference type="Pfam" id="PF01182">
    <property type="entry name" value="Glucosamine_iso"/>
    <property type="match status" value="1"/>
</dbReference>
<dbReference type="EC" id="3.1.1.31" evidence="5 7"/>
<evidence type="ECO:0000256" key="6">
    <source>
        <dbReference type="ARBA" id="ARBA00020337"/>
    </source>
</evidence>
<dbReference type="AlphaFoldDB" id="A0A2N9JG47"/>
<dbReference type="NCBIfam" id="TIGR01198">
    <property type="entry name" value="pgl"/>
    <property type="match status" value="1"/>
</dbReference>
<dbReference type="InterPro" id="IPR005900">
    <property type="entry name" value="6-phosphogluconolactonase_DevB"/>
</dbReference>
<reference evidence="9 10" key="1">
    <citation type="submission" date="2018-02" db="EMBL/GenBank/DDBJ databases">
        <authorList>
            <person name="Cohen D.B."/>
            <person name="Kent A.D."/>
        </authorList>
    </citation>
    <scope>NUCLEOTIDE SEQUENCE [LARGE SCALE GENOMIC DNA]</scope>
    <source>
        <strain evidence="9">1</strain>
    </source>
</reference>
<evidence type="ECO:0000256" key="3">
    <source>
        <dbReference type="ARBA" id="ARBA00004961"/>
    </source>
</evidence>
<dbReference type="Proteomes" id="UP000238164">
    <property type="component" value="Chromosome 1"/>
</dbReference>
<dbReference type="PANTHER" id="PTHR11054:SF0">
    <property type="entry name" value="6-PHOSPHOGLUCONOLACTONASE"/>
    <property type="match status" value="1"/>
</dbReference>
<evidence type="ECO:0000313" key="10">
    <source>
        <dbReference type="Proteomes" id="UP000238164"/>
    </source>
</evidence>
<comment type="catalytic activity">
    <reaction evidence="1 7">
        <text>6-phospho-D-glucono-1,5-lactone + H2O = 6-phospho-D-gluconate + H(+)</text>
        <dbReference type="Rhea" id="RHEA:12556"/>
        <dbReference type="ChEBI" id="CHEBI:15377"/>
        <dbReference type="ChEBI" id="CHEBI:15378"/>
        <dbReference type="ChEBI" id="CHEBI:57955"/>
        <dbReference type="ChEBI" id="CHEBI:58759"/>
        <dbReference type="EC" id="3.1.1.31"/>
    </reaction>
</comment>
<comment type="similarity">
    <text evidence="4 7">Belongs to the glucosamine/galactosamine-6-phosphate isomerase family. 6-phosphogluconolactonase subfamily.</text>
</comment>
<dbReference type="InterPro" id="IPR039104">
    <property type="entry name" value="6PGL"/>
</dbReference>
<dbReference type="EMBL" id="LT985188">
    <property type="protein sequence ID" value="SPD87080.1"/>
    <property type="molecule type" value="Genomic_DNA"/>
</dbReference>
<sequence length="243" mass="26236">MTDQLLRFTDSTELANRAAGMLVTQIAHYQQDPDRIVHLCLTGGRIALRVYESFGGRLEAAGADPGRMELWWSDDRFSATDDPARHAGPALALMAGKFQLDPARTHPMPAADGVIDADAAAATYAKELGDVVFDICLLSIGQEGHVAGIFPDHESFEPQSSTVIGLSGSPKGEVDRISLTVPALERSAEVWFLANGDDKADAVAQALSGSPDTPAGQVRGREATKWFIDRDAGRELPWFECDW</sequence>
<organism evidence="9 10">
    <name type="scientific">Micropruina glycogenica</name>
    <dbReference type="NCBI Taxonomy" id="75385"/>
    <lineage>
        <taxon>Bacteria</taxon>
        <taxon>Bacillati</taxon>
        <taxon>Actinomycetota</taxon>
        <taxon>Actinomycetes</taxon>
        <taxon>Propionibacteriales</taxon>
        <taxon>Nocardioidaceae</taxon>
        <taxon>Micropruina</taxon>
    </lineage>
</organism>
<evidence type="ECO:0000256" key="7">
    <source>
        <dbReference type="RuleBase" id="RU365095"/>
    </source>
</evidence>